<dbReference type="EMBL" id="MT143890">
    <property type="protein sequence ID" value="QJB04780.1"/>
    <property type="molecule type" value="Genomic_DNA"/>
</dbReference>
<evidence type="ECO:0000313" key="2">
    <source>
        <dbReference type="EMBL" id="QJB04780.1"/>
    </source>
</evidence>
<dbReference type="EMBL" id="MT143707">
    <property type="protein sequence ID" value="QJB01296.1"/>
    <property type="molecule type" value="Genomic_DNA"/>
</dbReference>
<evidence type="ECO:0000313" key="1">
    <source>
        <dbReference type="EMBL" id="QJB01296.1"/>
    </source>
</evidence>
<protein>
    <recommendedName>
        <fullName evidence="3">Head-tail joining protein</fullName>
    </recommendedName>
</protein>
<organism evidence="1">
    <name type="scientific">viral metagenome</name>
    <dbReference type="NCBI Taxonomy" id="1070528"/>
    <lineage>
        <taxon>unclassified sequences</taxon>
        <taxon>metagenomes</taxon>
        <taxon>organismal metagenomes</taxon>
    </lineage>
</organism>
<evidence type="ECO:0008006" key="3">
    <source>
        <dbReference type="Google" id="ProtNLM"/>
    </source>
</evidence>
<dbReference type="AlphaFoldDB" id="A0A6M3M7M2"/>
<reference evidence="1" key="1">
    <citation type="submission" date="2020-03" db="EMBL/GenBank/DDBJ databases">
        <title>The deep terrestrial virosphere.</title>
        <authorList>
            <person name="Holmfeldt K."/>
            <person name="Nilsson E."/>
            <person name="Simone D."/>
            <person name="Lopez-Fernandez M."/>
            <person name="Wu X."/>
            <person name="de Brujin I."/>
            <person name="Lundin D."/>
            <person name="Andersson A."/>
            <person name="Bertilsson S."/>
            <person name="Dopson M."/>
        </authorList>
    </citation>
    <scope>NUCLEOTIDE SEQUENCE</scope>
    <source>
        <strain evidence="1">MM171A00115</strain>
        <strain evidence="2">MM171B00172</strain>
    </source>
</reference>
<gene>
    <name evidence="1" type="ORF">MM171A00115_0049</name>
    <name evidence="2" type="ORF">MM171B00172_0022</name>
</gene>
<accession>A0A6M3M7M2</accession>
<sequence>MSFADLMDDMDAAIMASLNDGTGDYLNAAGAVLAGGVEVILDKDVERLDIVSGMVDRAVTITVRRHLLQPLDRKGSFRLDPADWGADGKTWHIDGIAEDDGHLITFYVVP</sequence>
<proteinExistence type="predicted"/>
<name>A0A6M3M7M2_9ZZZZ</name>